<proteinExistence type="predicted"/>
<dbReference type="AlphaFoldDB" id="A0A1M5JHP5"/>
<dbReference type="InterPro" id="IPR045391">
    <property type="entry name" value="DUF6520"/>
</dbReference>
<dbReference type="Pfam" id="PF20130">
    <property type="entry name" value="DUF6520"/>
    <property type="match status" value="1"/>
</dbReference>
<keyword evidence="2" id="KW-1185">Reference proteome</keyword>
<name>A0A1M5JHP5_SALEC</name>
<evidence type="ECO:0000313" key="1">
    <source>
        <dbReference type="EMBL" id="SHG40061.1"/>
    </source>
</evidence>
<dbReference type="Proteomes" id="UP000183945">
    <property type="component" value="Unassembled WGS sequence"/>
</dbReference>
<evidence type="ECO:0000313" key="2">
    <source>
        <dbReference type="Proteomes" id="UP000183945"/>
    </source>
</evidence>
<organism evidence="1 2">
    <name type="scientific">Salegentibacter echinorum</name>
    <dbReference type="NCBI Taxonomy" id="1073325"/>
    <lineage>
        <taxon>Bacteria</taxon>
        <taxon>Pseudomonadati</taxon>
        <taxon>Bacteroidota</taxon>
        <taxon>Flavobacteriia</taxon>
        <taxon>Flavobacteriales</taxon>
        <taxon>Flavobacteriaceae</taxon>
        <taxon>Salegentibacter</taxon>
    </lineage>
</organism>
<protein>
    <submittedName>
        <fullName evidence="1">Uncharacterized protein</fullName>
    </submittedName>
</protein>
<sequence length="79" mass="8582">MMAMVFAIGLMFANTPTEMDPDNDYVLTNNGVVTIDEVDCGEGDIPCEGQFSGDNNQYPIYDDPALTIRKEGSGTDLDL</sequence>
<dbReference type="EMBL" id="FQVT01000011">
    <property type="protein sequence ID" value="SHG40061.1"/>
    <property type="molecule type" value="Genomic_DNA"/>
</dbReference>
<gene>
    <name evidence="1" type="ORF">SAMN05444483_1119</name>
</gene>
<accession>A0A1M5JHP5</accession>
<reference evidence="2" key="1">
    <citation type="submission" date="2016-11" db="EMBL/GenBank/DDBJ databases">
        <authorList>
            <person name="Varghese N."/>
            <person name="Submissions S."/>
        </authorList>
    </citation>
    <scope>NUCLEOTIDE SEQUENCE [LARGE SCALE GENOMIC DNA]</scope>
    <source>
        <strain evidence="2">DSM 24579</strain>
    </source>
</reference>